<proteinExistence type="predicted"/>
<protein>
    <submittedName>
        <fullName evidence="2">Peptidase inhibitor family I36 protein</fullName>
    </submittedName>
</protein>
<feature type="signal peptide" evidence="1">
    <location>
        <begin position="1"/>
        <end position="35"/>
    </location>
</feature>
<dbReference type="Pfam" id="PF03995">
    <property type="entry name" value="Inhibitor_I36"/>
    <property type="match status" value="1"/>
</dbReference>
<gene>
    <name evidence="2" type="ORF">WAB15_13405</name>
</gene>
<evidence type="ECO:0000313" key="2">
    <source>
        <dbReference type="EMBL" id="WXK76910.1"/>
    </source>
</evidence>
<keyword evidence="1" id="KW-0732">Signal</keyword>
<organism evidence="2 3">
    <name type="scientific">Streptomyces sirii</name>
    <dbReference type="NCBI Taxonomy" id="3127701"/>
    <lineage>
        <taxon>Bacteria</taxon>
        <taxon>Bacillati</taxon>
        <taxon>Actinomycetota</taxon>
        <taxon>Actinomycetes</taxon>
        <taxon>Kitasatosporales</taxon>
        <taxon>Streptomycetaceae</taxon>
        <taxon>Streptomyces</taxon>
    </lineage>
</organism>
<keyword evidence="3" id="KW-1185">Reference proteome</keyword>
<dbReference type="Proteomes" id="UP001626628">
    <property type="component" value="Chromosome"/>
</dbReference>
<name>A0ABZ2QKB3_9ACTN</name>
<evidence type="ECO:0000256" key="1">
    <source>
        <dbReference type="SAM" id="SignalP"/>
    </source>
</evidence>
<dbReference type="PROSITE" id="PS51318">
    <property type="entry name" value="TAT"/>
    <property type="match status" value="1"/>
</dbReference>
<reference evidence="2 3" key="1">
    <citation type="submission" date="2024-03" db="EMBL/GenBank/DDBJ databases">
        <title>The complete genome of Streptomyces sirii sp.nov.</title>
        <authorList>
            <person name="Zakalyukina Y.V."/>
            <person name="Belik A.R."/>
            <person name="Biryukov M.V."/>
            <person name="Baturina O.A."/>
            <person name="Kabilov M.R."/>
        </authorList>
    </citation>
    <scope>NUCLEOTIDE SEQUENCE [LARGE SCALE GENOMIC DNA]</scope>
    <source>
        <strain evidence="2 3">BP-8</strain>
    </source>
</reference>
<accession>A0ABZ2QKB3</accession>
<dbReference type="InterPro" id="IPR006311">
    <property type="entry name" value="TAT_signal"/>
</dbReference>
<dbReference type="RefSeq" id="WP_407286362.1">
    <property type="nucleotide sequence ID" value="NZ_CP147982.1"/>
</dbReference>
<dbReference type="EMBL" id="CP147982">
    <property type="protein sequence ID" value="WXK76910.1"/>
    <property type="molecule type" value="Genomic_DNA"/>
</dbReference>
<evidence type="ECO:0000313" key="3">
    <source>
        <dbReference type="Proteomes" id="UP001626628"/>
    </source>
</evidence>
<sequence>MRSRPSRTTALLTGLTALAAALTLPPALGTPAAHAATGGHRAAATGDCGAGELCLWRQADFAGERQVHELSGTDIESCVPLPEGMTAASLANRMGRPVTTYQSAECAETAEFDTYPGGGSWVPRSPYRVRAFKVWER</sequence>
<feature type="chain" id="PRO_5046803080" evidence="1">
    <location>
        <begin position="36"/>
        <end position="137"/>
    </location>
</feature>